<dbReference type="EMBL" id="UAPQ01000003">
    <property type="protein sequence ID" value="SPT53043.1"/>
    <property type="molecule type" value="Genomic_DNA"/>
</dbReference>
<accession>A0ABY1VLR7</accession>
<comment type="caution">
    <text evidence="1">The sequence shown here is derived from an EMBL/GenBank/DDBJ whole genome shotgun (WGS) entry which is preliminary data.</text>
</comment>
<organism evidence="1 2">
    <name type="scientific">Actinomyces bovis</name>
    <dbReference type="NCBI Taxonomy" id="1658"/>
    <lineage>
        <taxon>Bacteria</taxon>
        <taxon>Bacillati</taxon>
        <taxon>Actinomycetota</taxon>
        <taxon>Actinomycetes</taxon>
        <taxon>Actinomycetales</taxon>
        <taxon>Actinomycetaceae</taxon>
        <taxon>Actinomyces</taxon>
    </lineage>
</organism>
<evidence type="ECO:0000313" key="1">
    <source>
        <dbReference type="EMBL" id="SPT53043.1"/>
    </source>
</evidence>
<gene>
    <name evidence="1" type="ORF">NCTC11535_00701</name>
</gene>
<keyword evidence="2" id="KW-1185">Reference proteome</keyword>
<reference evidence="1 2" key="1">
    <citation type="submission" date="2018-06" db="EMBL/GenBank/DDBJ databases">
        <authorList>
            <consortium name="Pathogen Informatics"/>
            <person name="Doyle S."/>
        </authorList>
    </citation>
    <scope>NUCLEOTIDE SEQUENCE [LARGE SCALE GENOMIC DNA]</scope>
    <source>
        <strain evidence="1 2">NCTC11535</strain>
    </source>
</reference>
<protein>
    <submittedName>
        <fullName evidence="1">Uncharacterized protein</fullName>
    </submittedName>
</protein>
<proteinExistence type="predicted"/>
<dbReference type="Proteomes" id="UP000250006">
    <property type="component" value="Unassembled WGS sequence"/>
</dbReference>
<evidence type="ECO:0000313" key="2">
    <source>
        <dbReference type="Proteomes" id="UP000250006"/>
    </source>
</evidence>
<sequence length="75" mass="7969">MGYEFDEVGECLLKVLPVANAAAEKPSVFSIGQLGRSYGSQNFVLTPDALAAKVDRVALRQSPDYGSVLFCGCVV</sequence>
<name>A0ABY1VLR7_9ACTO</name>